<keyword evidence="12" id="KW-0090">Biological rhythms</keyword>
<evidence type="ECO:0000256" key="11">
    <source>
        <dbReference type="ARBA" id="ARBA00023012"/>
    </source>
</evidence>
<dbReference type="CDD" id="cd00130">
    <property type="entry name" value="PAS"/>
    <property type="match status" value="1"/>
</dbReference>
<dbReference type="FunFam" id="1.10.287.130:FF:000001">
    <property type="entry name" value="Two-component sensor histidine kinase"/>
    <property type="match status" value="1"/>
</dbReference>
<dbReference type="Pfam" id="PF00672">
    <property type="entry name" value="HAMP"/>
    <property type="match status" value="1"/>
</dbReference>
<dbReference type="SMART" id="SM00387">
    <property type="entry name" value="HATPase_c"/>
    <property type="match status" value="1"/>
</dbReference>
<keyword evidence="7" id="KW-0547">Nucleotide-binding</keyword>
<evidence type="ECO:0000256" key="2">
    <source>
        <dbReference type="ARBA" id="ARBA00004141"/>
    </source>
</evidence>
<feature type="domain" description="Histidine kinase" evidence="15">
    <location>
        <begin position="424"/>
        <end position="664"/>
    </location>
</feature>
<dbReference type="PRINTS" id="PR00344">
    <property type="entry name" value="BCTRLSENSOR"/>
</dbReference>
<comment type="caution">
    <text evidence="18">The sequence shown here is derived from an EMBL/GenBank/DDBJ whole genome shotgun (WGS) entry which is preliminary data.</text>
</comment>
<evidence type="ECO:0000256" key="1">
    <source>
        <dbReference type="ARBA" id="ARBA00000085"/>
    </source>
</evidence>
<evidence type="ECO:0000256" key="8">
    <source>
        <dbReference type="ARBA" id="ARBA00022777"/>
    </source>
</evidence>
<dbReference type="Pfam" id="PF00512">
    <property type="entry name" value="HisKA"/>
    <property type="match status" value="1"/>
</dbReference>
<evidence type="ECO:0000256" key="3">
    <source>
        <dbReference type="ARBA" id="ARBA00012438"/>
    </source>
</evidence>
<dbReference type="Pfam" id="PF02518">
    <property type="entry name" value="HATPase_c"/>
    <property type="match status" value="1"/>
</dbReference>
<evidence type="ECO:0000259" key="17">
    <source>
        <dbReference type="PROSITE" id="PS50885"/>
    </source>
</evidence>
<sequence>MNNSNSNKNNKLSSEIDDIFTGEFSIFQTISLWWSRFNLRSKLLAFGTLVVSFIMTLITFFALSSIQKDAGMNDTRYARDLGLLLSGNVTELVANNQTRELFNVAEKFWRSSRNLRYIFFTDPDGFVKLGIPVSATTSGPEEESALQLTRKLQLPSELKKQPQFPLVRQHSTPQGQVTDVFVPMLWKGEYLGTLALGVTPNKKALATAALTREITVAVFISIWVLVIIGAVFNALTITRPIKELVIGVREIAKGNFKSRVDLPMSGELGELLNGFNAMASKLEDYDAANIEELKAAQVKQQSLIATMADGALLLDEQGNIVLVNPTARRLFRWEGRNLEGQKLLNQLPDLLVRQLETPITSLLNNFGDSDDLRCNLEEPPRTLRIVLKSVRDTTGENIKGIAVTVQDLTREVQLNAAQKRFISNVSHELRTPLFNIKSYVETLYDLGEQLTKDEQKEFLGVANSETDRLTRLVNDVLDLSKLESGRTIQLEPLSIKEAMEQTLRNYKLNAEDKNVKLKLNVENNLAFVLGNWDMILQVLDNLVGNALKFSQNGGTINLKAYTWPDICVASPVDLENKAPHCEILSPMPKIRVEVSDTGCGISEIDQQRIFERFYRVEDSVHTEVGTGLGLSIVKGIVDKHGSEIRMASEPNIGTTFWFELPLEDSDADQLLLKSARKNWEIENDKSLV</sequence>
<keyword evidence="4" id="KW-0597">Phosphoprotein</keyword>
<keyword evidence="13 14" id="KW-0472">Membrane</keyword>
<comment type="subcellular location">
    <subcellularLocation>
        <location evidence="2">Membrane</location>
        <topology evidence="2">Multi-pass membrane protein</topology>
    </subcellularLocation>
</comment>
<dbReference type="InterPro" id="IPR013767">
    <property type="entry name" value="PAS_fold"/>
</dbReference>
<dbReference type="Proteomes" id="UP000247807">
    <property type="component" value="Unassembled WGS sequence"/>
</dbReference>
<dbReference type="GO" id="GO:0005524">
    <property type="term" value="F:ATP binding"/>
    <property type="evidence" value="ECO:0007669"/>
    <property type="project" value="UniProtKB-KW"/>
</dbReference>
<evidence type="ECO:0000259" key="15">
    <source>
        <dbReference type="PROSITE" id="PS50109"/>
    </source>
</evidence>
<keyword evidence="5" id="KW-0808">Transferase</keyword>
<dbReference type="EC" id="2.7.13.3" evidence="3"/>
<dbReference type="RefSeq" id="WP_158467080.1">
    <property type="nucleotide sequence ID" value="NZ_QJUE01000005.1"/>
</dbReference>
<dbReference type="PROSITE" id="PS50109">
    <property type="entry name" value="HIS_KIN"/>
    <property type="match status" value="1"/>
</dbReference>
<evidence type="ECO:0000256" key="14">
    <source>
        <dbReference type="SAM" id="Phobius"/>
    </source>
</evidence>
<evidence type="ECO:0000256" key="7">
    <source>
        <dbReference type="ARBA" id="ARBA00022741"/>
    </source>
</evidence>
<keyword evidence="6 14" id="KW-0812">Transmembrane</keyword>
<organism evidence="18 19">
    <name type="scientific">Prochlorococcus marinus XMU1408</name>
    <dbReference type="NCBI Taxonomy" id="2213228"/>
    <lineage>
        <taxon>Bacteria</taxon>
        <taxon>Bacillati</taxon>
        <taxon>Cyanobacteriota</taxon>
        <taxon>Cyanophyceae</taxon>
        <taxon>Synechococcales</taxon>
        <taxon>Prochlorococcaceae</taxon>
        <taxon>Prochlorococcus</taxon>
    </lineage>
</organism>
<name>A0A318R2W2_PROMR</name>
<evidence type="ECO:0000313" key="19">
    <source>
        <dbReference type="Proteomes" id="UP000247807"/>
    </source>
</evidence>
<dbReference type="AlphaFoldDB" id="A0A318R2W2"/>
<evidence type="ECO:0000256" key="5">
    <source>
        <dbReference type="ARBA" id="ARBA00022679"/>
    </source>
</evidence>
<dbReference type="PANTHER" id="PTHR42878">
    <property type="entry name" value="TWO-COMPONENT HISTIDINE KINASE"/>
    <property type="match status" value="1"/>
</dbReference>
<dbReference type="InterPro" id="IPR004358">
    <property type="entry name" value="Sig_transdc_His_kin-like_C"/>
</dbReference>
<feature type="domain" description="PAS" evidence="16">
    <location>
        <begin position="296"/>
        <end position="347"/>
    </location>
</feature>
<keyword evidence="10 14" id="KW-1133">Transmembrane helix</keyword>
<dbReference type="SMART" id="SM00091">
    <property type="entry name" value="PAS"/>
    <property type="match status" value="1"/>
</dbReference>
<evidence type="ECO:0000256" key="9">
    <source>
        <dbReference type="ARBA" id="ARBA00022840"/>
    </source>
</evidence>
<keyword evidence="8 18" id="KW-0418">Kinase</keyword>
<dbReference type="OrthoDB" id="9813151at2"/>
<dbReference type="GO" id="GO:0030295">
    <property type="term" value="F:protein kinase activator activity"/>
    <property type="evidence" value="ECO:0007669"/>
    <property type="project" value="TreeGrafter"/>
</dbReference>
<dbReference type="PANTHER" id="PTHR42878:SF7">
    <property type="entry name" value="SENSOR HISTIDINE KINASE GLRK"/>
    <property type="match status" value="1"/>
</dbReference>
<comment type="catalytic activity">
    <reaction evidence="1">
        <text>ATP + protein L-histidine = ADP + protein N-phospho-L-histidine.</text>
        <dbReference type="EC" id="2.7.13.3"/>
    </reaction>
</comment>
<dbReference type="Pfam" id="PF00989">
    <property type="entry name" value="PAS"/>
    <property type="match status" value="1"/>
</dbReference>
<dbReference type="CDD" id="cd00075">
    <property type="entry name" value="HATPase"/>
    <property type="match status" value="1"/>
</dbReference>
<accession>A0A318R2W2</accession>
<dbReference type="SUPFAM" id="SSF55785">
    <property type="entry name" value="PYP-like sensor domain (PAS domain)"/>
    <property type="match status" value="1"/>
</dbReference>
<dbReference type="SUPFAM" id="SSF55874">
    <property type="entry name" value="ATPase domain of HSP90 chaperone/DNA topoisomerase II/histidine kinase"/>
    <property type="match status" value="1"/>
</dbReference>
<dbReference type="SUPFAM" id="SSF158472">
    <property type="entry name" value="HAMP domain-like"/>
    <property type="match status" value="1"/>
</dbReference>
<proteinExistence type="predicted"/>
<dbReference type="Gene3D" id="1.10.287.130">
    <property type="match status" value="1"/>
</dbReference>
<evidence type="ECO:0000256" key="10">
    <source>
        <dbReference type="ARBA" id="ARBA00022989"/>
    </source>
</evidence>
<dbReference type="SUPFAM" id="SSF47384">
    <property type="entry name" value="Homodimeric domain of signal transducing histidine kinase"/>
    <property type="match status" value="1"/>
</dbReference>
<feature type="transmembrane region" description="Helical" evidence="14">
    <location>
        <begin position="214"/>
        <end position="235"/>
    </location>
</feature>
<dbReference type="InterPro" id="IPR003594">
    <property type="entry name" value="HATPase_dom"/>
</dbReference>
<dbReference type="EMBL" id="QJUE01000005">
    <property type="protein sequence ID" value="PYE01251.1"/>
    <property type="molecule type" value="Genomic_DNA"/>
</dbReference>
<gene>
    <name evidence="18" type="ORF">DNJ73_07500</name>
</gene>
<feature type="transmembrane region" description="Helical" evidence="14">
    <location>
        <begin position="43"/>
        <end position="63"/>
    </location>
</feature>
<dbReference type="InterPro" id="IPR035965">
    <property type="entry name" value="PAS-like_dom_sf"/>
</dbReference>
<dbReference type="Gene3D" id="6.10.340.10">
    <property type="match status" value="1"/>
</dbReference>
<evidence type="ECO:0000256" key="6">
    <source>
        <dbReference type="ARBA" id="ARBA00022692"/>
    </source>
</evidence>
<keyword evidence="9" id="KW-0067">ATP-binding</keyword>
<dbReference type="GO" id="GO:0007234">
    <property type="term" value="P:osmosensory signaling via phosphorelay pathway"/>
    <property type="evidence" value="ECO:0007669"/>
    <property type="project" value="TreeGrafter"/>
</dbReference>
<protein>
    <recommendedName>
        <fullName evidence="3">histidine kinase</fullName>
        <ecNumber evidence="3">2.7.13.3</ecNumber>
    </recommendedName>
</protein>
<dbReference type="GO" id="GO:0006355">
    <property type="term" value="P:regulation of DNA-templated transcription"/>
    <property type="evidence" value="ECO:0007669"/>
    <property type="project" value="InterPro"/>
</dbReference>
<dbReference type="GO" id="GO:0000156">
    <property type="term" value="F:phosphorelay response regulator activity"/>
    <property type="evidence" value="ECO:0007669"/>
    <property type="project" value="TreeGrafter"/>
</dbReference>
<keyword evidence="11" id="KW-0902">Two-component regulatory system</keyword>
<dbReference type="InterPro" id="IPR003660">
    <property type="entry name" value="HAMP_dom"/>
</dbReference>
<dbReference type="FunFam" id="3.30.565.10:FF:000006">
    <property type="entry name" value="Sensor histidine kinase WalK"/>
    <property type="match status" value="1"/>
</dbReference>
<dbReference type="SMART" id="SM00304">
    <property type="entry name" value="HAMP"/>
    <property type="match status" value="1"/>
</dbReference>
<dbReference type="GO" id="GO:0016020">
    <property type="term" value="C:membrane"/>
    <property type="evidence" value="ECO:0007669"/>
    <property type="project" value="UniProtKB-SubCell"/>
</dbReference>
<reference evidence="18 19" key="1">
    <citation type="journal article" date="2018" name="Appl. Environ. Microbiol.">
        <title>Genome rearrangement shapes Prochlorococcus ecological adaptation.</title>
        <authorList>
            <person name="Yan W."/>
            <person name="Wei S."/>
            <person name="Wang Q."/>
            <person name="Xiao X."/>
            <person name="Zeng Q."/>
            <person name="Jiao N."/>
            <person name="Zhang R."/>
        </authorList>
    </citation>
    <scope>NUCLEOTIDE SEQUENCE [LARGE SCALE GENOMIC DNA]</scope>
    <source>
        <strain evidence="18 19">XMU1408</strain>
    </source>
</reference>
<dbReference type="GO" id="GO:0000155">
    <property type="term" value="F:phosphorelay sensor kinase activity"/>
    <property type="evidence" value="ECO:0007669"/>
    <property type="project" value="InterPro"/>
</dbReference>
<feature type="domain" description="HAMP" evidence="17">
    <location>
        <begin position="235"/>
        <end position="287"/>
    </location>
</feature>
<dbReference type="InterPro" id="IPR036890">
    <property type="entry name" value="HATPase_C_sf"/>
</dbReference>
<dbReference type="InterPro" id="IPR005467">
    <property type="entry name" value="His_kinase_dom"/>
</dbReference>
<dbReference type="PROSITE" id="PS50112">
    <property type="entry name" value="PAS"/>
    <property type="match status" value="1"/>
</dbReference>
<evidence type="ECO:0000313" key="18">
    <source>
        <dbReference type="EMBL" id="PYE01251.1"/>
    </source>
</evidence>
<dbReference type="SMART" id="SM00388">
    <property type="entry name" value="HisKA"/>
    <property type="match status" value="1"/>
</dbReference>
<dbReference type="CDD" id="cd06225">
    <property type="entry name" value="HAMP"/>
    <property type="match status" value="1"/>
</dbReference>
<dbReference type="Gene3D" id="3.30.450.20">
    <property type="entry name" value="PAS domain"/>
    <property type="match status" value="1"/>
</dbReference>
<dbReference type="InterPro" id="IPR000014">
    <property type="entry name" value="PAS"/>
</dbReference>
<evidence type="ECO:0000256" key="4">
    <source>
        <dbReference type="ARBA" id="ARBA00022553"/>
    </source>
</evidence>
<dbReference type="Gene3D" id="3.30.565.10">
    <property type="entry name" value="Histidine kinase-like ATPase, C-terminal domain"/>
    <property type="match status" value="1"/>
</dbReference>
<evidence type="ECO:0000259" key="16">
    <source>
        <dbReference type="PROSITE" id="PS50112"/>
    </source>
</evidence>
<evidence type="ECO:0000256" key="13">
    <source>
        <dbReference type="ARBA" id="ARBA00023136"/>
    </source>
</evidence>
<dbReference type="InterPro" id="IPR036097">
    <property type="entry name" value="HisK_dim/P_sf"/>
</dbReference>
<evidence type="ECO:0000256" key="12">
    <source>
        <dbReference type="ARBA" id="ARBA00023108"/>
    </source>
</evidence>
<dbReference type="CDD" id="cd00082">
    <property type="entry name" value="HisKA"/>
    <property type="match status" value="1"/>
</dbReference>
<dbReference type="PROSITE" id="PS50885">
    <property type="entry name" value="HAMP"/>
    <property type="match status" value="1"/>
</dbReference>
<dbReference type="InterPro" id="IPR050351">
    <property type="entry name" value="BphY/WalK/GraS-like"/>
</dbReference>
<dbReference type="InterPro" id="IPR003661">
    <property type="entry name" value="HisK_dim/P_dom"/>
</dbReference>
<dbReference type="GO" id="GO:0048511">
    <property type="term" value="P:rhythmic process"/>
    <property type="evidence" value="ECO:0007669"/>
    <property type="project" value="UniProtKB-KW"/>
</dbReference>